<dbReference type="PROSITE" id="PS50088">
    <property type="entry name" value="ANK_REPEAT"/>
    <property type="match status" value="3"/>
</dbReference>
<evidence type="ECO:0000313" key="2">
    <source>
        <dbReference type="EMBL" id="KAF0696985.1"/>
    </source>
</evidence>
<dbReference type="PANTHER" id="PTHR24184:SF11">
    <property type="entry name" value="ANKYRIN REPEAT AND SOCS BOX CONTAINING 3"/>
    <property type="match status" value="1"/>
</dbReference>
<dbReference type="Pfam" id="PF12796">
    <property type="entry name" value="Ank_2"/>
    <property type="match status" value="2"/>
</dbReference>
<reference evidence="3 4" key="1">
    <citation type="submission" date="2019-03" db="EMBL/GenBank/DDBJ databases">
        <authorList>
            <person name="Gaulin E."/>
            <person name="Dumas B."/>
        </authorList>
    </citation>
    <scope>NUCLEOTIDE SEQUENCE [LARGE SCALE GENOMIC DNA]</scope>
    <source>
        <strain evidence="3">CBS 568.67</strain>
    </source>
</reference>
<evidence type="ECO:0000313" key="4">
    <source>
        <dbReference type="Proteomes" id="UP000332933"/>
    </source>
</evidence>
<name>A0A485KV84_9STRA</name>
<dbReference type="EMBL" id="VJMH01005349">
    <property type="protein sequence ID" value="KAF0696985.1"/>
    <property type="molecule type" value="Genomic_DNA"/>
</dbReference>
<dbReference type="PANTHER" id="PTHR24184">
    <property type="entry name" value="SI:CH211-189E2.2"/>
    <property type="match status" value="1"/>
</dbReference>
<dbReference type="AlphaFoldDB" id="A0A485KV84"/>
<keyword evidence="4" id="KW-1185">Reference proteome</keyword>
<keyword evidence="1" id="KW-0040">ANK repeat</keyword>
<dbReference type="OrthoDB" id="20872at2759"/>
<sequence>MFRQEKTSDLWRASKEGDEDTLQRILLDVAATVNVCENDATPLWIAAKNGHAGVVQTLLQVDGIEIDWTNSTGDSALVAAASNGHATTVAHLLSCANVNLANEDGATPLYMASENGHVAVVHLLVTRSDVNLTTQNGATALHIACERGHVPIVQALLPHSNPRLVDQDGWNALHTAAYSGHGGIVRVLVDSGGWGLATLTNGGDTALALAVDEGHADVATLLRSLQGCDTPLSSPSAIPPASDVPRLWLLVPSPAAAFTGVYPRGTRLAAMPMQLLLQGQPASCGDPPTWTTAAGSPHVRLLLPLLRVSLVWMQVSGLLAAHGLVDDLLVEATPYAAAVQCVAALTSLHGTPEVDHPLETALTPLAAQLSDPSMLDDQLAKTFTDFQAAMREHGKLTAWVHAADAIGLDKLG</sequence>
<organism evidence="3 4">
    <name type="scientific">Aphanomyces stellatus</name>
    <dbReference type="NCBI Taxonomy" id="120398"/>
    <lineage>
        <taxon>Eukaryota</taxon>
        <taxon>Sar</taxon>
        <taxon>Stramenopiles</taxon>
        <taxon>Oomycota</taxon>
        <taxon>Saprolegniomycetes</taxon>
        <taxon>Saprolegniales</taxon>
        <taxon>Verrucalvaceae</taxon>
        <taxon>Aphanomyces</taxon>
    </lineage>
</organism>
<dbReference type="Pfam" id="PF00023">
    <property type="entry name" value="Ank"/>
    <property type="match status" value="1"/>
</dbReference>
<dbReference type="SMART" id="SM00248">
    <property type="entry name" value="ANK"/>
    <property type="match status" value="7"/>
</dbReference>
<dbReference type="Proteomes" id="UP000332933">
    <property type="component" value="Unassembled WGS sequence"/>
</dbReference>
<gene>
    <name evidence="3" type="primary">Aste57867_12298</name>
    <name evidence="2" type="ORF">As57867_012252</name>
    <name evidence="3" type="ORF">ASTE57867_12298</name>
</gene>
<accession>A0A485KV84</accession>
<dbReference type="SUPFAM" id="SSF48403">
    <property type="entry name" value="Ankyrin repeat"/>
    <property type="match status" value="1"/>
</dbReference>
<dbReference type="InterPro" id="IPR002110">
    <property type="entry name" value="Ankyrin_rpt"/>
</dbReference>
<dbReference type="Gene3D" id="1.25.40.20">
    <property type="entry name" value="Ankyrin repeat-containing domain"/>
    <property type="match status" value="3"/>
</dbReference>
<protein>
    <submittedName>
        <fullName evidence="3">Aste57867_12298 protein</fullName>
    </submittedName>
</protein>
<dbReference type="EMBL" id="CAADRA010005370">
    <property type="protein sequence ID" value="VFT89151.1"/>
    <property type="molecule type" value="Genomic_DNA"/>
</dbReference>
<evidence type="ECO:0000256" key="1">
    <source>
        <dbReference type="PROSITE-ProRule" id="PRU00023"/>
    </source>
</evidence>
<evidence type="ECO:0000313" key="3">
    <source>
        <dbReference type="EMBL" id="VFT89151.1"/>
    </source>
</evidence>
<dbReference type="PROSITE" id="PS50297">
    <property type="entry name" value="ANK_REP_REGION"/>
    <property type="match status" value="3"/>
</dbReference>
<proteinExistence type="predicted"/>
<feature type="repeat" description="ANK" evidence="1">
    <location>
        <begin position="136"/>
        <end position="157"/>
    </location>
</feature>
<reference evidence="2" key="2">
    <citation type="submission" date="2019-06" db="EMBL/GenBank/DDBJ databases">
        <title>Genomics analysis of Aphanomyces spp. identifies a new class of oomycete effector associated with host adaptation.</title>
        <authorList>
            <person name="Gaulin E."/>
        </authorList>
    </citation>
    <scope>NUCLEOTIDE SEQUENCE</scope>
    <source>
        <strain evidence="2">CBS 578.67</strain>
    </source>
</reference>
<feature type="repeat" description="ANK" evidence="1">
    <location>
        <begin position="168"/>
        <end position="192"/>
    </location>
</feature>
<dbReference type="InterPro" id="IPR036770">
    <property type="entry name" value="Ankyrin_rpt-contain_sf"/>
</dbReference>
<feature type="repeat" description="ANK" evidence="1">
    <location>
        <begin position="104"/>
        <end position="125"/>
    </location>
</feature>